<dbReference type="InterPro" id="IPR027417">
    <property type="entry name" value="P-loop_NTPase"/>
</dbReference>
<dbReference type="EC" id="3.6.1.-" evidence="3"/>
<accession>A0A3Q8S7H2</accession>
<comment type="subcellular location">
    <subcellularLocation>
        <location evidence="3">Cytoplasm</location>
    </subcellularLocation>
</comment>
<evidence type="ECO:0000256" key="2">
    <source>
        <dbReference type="ARBA" id="ARBA00023134"/>
    </source>
</evidence>
<protein>
    <recommendedName>
        <fullName evidence="3">Small ribosomal subunit biogenesis GTPase RsgA</fullName>
        <ecNumber evidence="3">3.6.1.-</ecNumber>
    </recommendedName>
</protein>
<keyword evidence="3" id="KW-0479">Metal-binding</keyword>
<comment type="similarity">
    <text evidence="3">Belongs to the TRAFAC class YlqF/YawG GTPase family. RsgA subfamily.</text>
</comment>
<feature type="binding site" evidence="3">
    <location>
        <position position="245"/>
    </location>
    <ligand>
        <name>Zn(2+)</name>
        <dbReference type="ChEBI" id="CHEBI:29105"/>
    </ligand>
</feature>
<dbReference type="InterPro" id="IPR004881">
    <property type="entry name" value="Ribosome_biogen_GTPase_RsgA"/>
</dbReference>
<dbReference type="NCBIfam" id="TIGR00157">
    <property type="entry name" value="ribosome small subunit-dependent GTPase A"/>
    <property type="match status" value="1"/>
</dbReference>
<dbReference type="EMBL" id="CP034234">
    <property type="protein sequence ID" value="AZK44194.1"/>
    <property type="molecule type" value="Genomic_DNA"/>
</dbReference>
<dbReference type="InterPro" id="IPR010914">
    <property type="entry name" value="RsgA_GTPase_dom"/>
</dbReference>
<dbReference type="PROSITE" id="PS50936">
    <property type="entry name" value="ENGC_GTPASE"/>
    <property type="match status" value="1"/>
</dbReference>
<organism evidence="6 7">
    <name type="scientific">Erysipelothrix piscisicarius</name>
    <dbReference type="NCBI Taxonomy" id="2485784"/>
    <lineage>
        <taxon>Bacteria</taxon>
        <taxon>Bacillati</taxon>
        <taxon>Bacillota</taxon>
        <taxon>Erysipelotrichia</taxon>
        <taxon>Erysipelotrichales</taxon>
        <taxon>Erysipelotrichaceae</taxon>
        <taxon>Erysipelothrix</taxon>
    </lineage>
</organism>
<feature type="binding site" evidence="3">
    <location>
        <position position="253"/>
    </location>
    <ligand>
        <name>Zn(2+)</name>
        <dbReference type="ChEBI" id="CHEBI:29105"/>
    </ligand>
</feature>
<dbReference type="Gene3D" id="2.40.50.140">
    <property type="entry name" value="Nucleic acid-binding proteins"/>
    <property type="match status" value="1"/>
</dbReference>
<keyword evidence="3" id="KW-0378">Hydrolase</keyword>
<dbReference type="Proteomes" id="UP000278804">
    <property type="component" value="Chromosome"/>
</dbReference>
<evidence type="ECO:0000259" key="5">
    <source>
        <dbReference type="PROSITE" id="PS51721"/>
    </source>
</evidence>
<dbReference type="InterPro" id="IPR012340">
    <property type="entry name" value="NA-bd_OB-fold"/>
</dbReference>
<dbReference type="PROSITE" id="PS51721">
    <property type="entry name" value="G_CP"/>
    <property type="match status" value="1"/>
</dbReference>
<dbReference type="PANTHER" id="PTHR32120">
    <property type="entry name" value="SMALL RIBOSOMAL SUBUNIT BIOGENESIS GTPASE RSGA"/>
    <property type="match status" value="1"/>
</dbReference>
<dbReference type="Gene3D" id="3.40.50.300">
    <property type="entry name" value="P-loop containing nucleotide triphosphate hydrolases"/>
    <property type="match status" value="1"/>
</dbReference>
<keyword evidence="3" id="KW-0963">Cytoplasm</keyword>
<comment type="function">
    <text evidence="3">One of several proteins that assist in the late maturation steps of the functional core of the 30S ribosomal subunit. Helps release RbfA from mature subunits. May play a role in the assembly of ribosomal proteins into the subunit. Circularly permuted GTPase that catalyzes slow GTP hydrolysis, GTPase activity is stimulated by the 30S ribosomal subunit.</text>
</comment>
<name>A0A3Q8S7H2_9FIRM</name>
<dbReference type="InterPro" id="IPR030378">
    <property type="entry name" value="G_CP_dom"/>
</dbReference>
<keyword evidence="3" id="KW-0694">RNA-binding</keyword>
<keyword evidence="7" id="KW-1185">Reference proteome</keyword>
<dbReference type="CDD" id="cd01854">
    <property type="entry name" value="YjeQ_EngC"/>
    <property type="match status" value="1"/>
</dbReference>
<dbReference type="SUPFAM" id="SSF52540">
    <property type="entry name" value="P-loop containing nucleoside triphosphate hydrolases"/>
    <property type="match status" value="1"/>
</dbReference>
<reference evidence="6 7" key="1">
    <citation type="journal article" date="2020" name="Int. J. Syst. Evol. Microbiol.">
        <title>Description of Erysipelothrix piscisicarius sp. nov., an emergent fish pathogen, and assessment of virulence using a tiger barb (Puntigrus tetrazona) infection model.</title>
        <authorList>
            <person name="Pomaranski E.K."/>
            <person name="Griffin M.J."/>
            <person name="Camus A.C."/>
            <person name="Armwood A.R."/>
            <person name="Shelley J."/>
            <person name="Waldbieser G.C."/>
            <person name="LaFrentz B.R."/>
            <person name="Garcia J.C."/>
            <person name="Yanong R."/>
            <person name="Soto E."/>
        </authorList>
    </citation>
    <scope>NUCLEOTIDE SEQUENCE [LARGE SCALE GENOMIC DNA]</scope>
    <source>
        <strain evidence="6 7">15TAL0474</strain>
    </source>
</reference>
<dbReference type="SUPFAM" id="SSF50249">
    <property type="entry name" value="Nucleic acid-binding proteins"/>
    <property type="match status" value="1"/>
</dbReference>
<gene>
    <name evidence="3 6" type="primary">rsgA</name>
    <name evidence="6" type="ORF">EEI45_05035</name>
</gene>
<keyword evidence="1 3" id="KW-0547">Nucleotide-binding</keyword>
<feature type="domain" description="CP-type G" evidence="5">
    <location>
        <begin position="61"/>
        <end position="216"/>
    </location>
</feature>
<dbReference type="GO" id="GO:0005737">
    <property type="term" value="C:cytoplasm"/>
    <property type="evidence" value="ECO:0007669"/>
    <property type="project" value="UniProtKB-SubCell"/>
</dbReference>
<dbReference type="GO" id="GO:0046872">
    <property type="term" value="F:metal ion binding"/>
    <property type="evidence" value="ECO:0007669"/>
    <property type="project" value="UniProtKB-KW"/>
</dbReference>
<proteinExistence type="inferred from homology"/>
<dbReference type="KEGG" id="eri:EEI45_05035"/>
<dbReference type="GO" id="GO:0042274">
    <property type="term" value="P:ribosomal small subunit biogenesis"/>
    <property type="evidence" value="ECO:0007669"/>
    <property type="project" value="UniProtKB-UniRule"/>
</dbReference>
<feature type="domain" description="EngC GTPase" evidence="4">
    <location>
        <begin position="70"/>
        <end position="214"/>
    </location>
</feature>
<evidence type="ECO:0000313" key="6">
    <source>
        <dbReference type="EMBL" id="AZK44194.1"/>
    </source>
</evidence>
<feature type="binding site" evidence="3">
    <location>
        <begin position="159"/>
        <end position="167"/>
    </location>
    <ligand>
        <name>GTP</name>
        <dbReference type="ChEBI" id="CHEBI:37565"/>
    </ligand>
</feature>
<evidence type="ECO:0000256" key="3">
    <source>
        <dbReference type="HAMAP-Rule" id="MF_01820"/>
    </source>
</evidence>
<dbReference type="GO" id="GO:0005525">
    <property type="term" value="F:GTP binding"/>
    <property type="evidence" value="ECO:0007669"/>
    <property type="project" value="UniProtKB-UniRule"/>
</dbReference>
<feature type="binding site" evidence="3">
    <location>
        <begin position="110"/>
        <end position="113"/>
    </location>
    <ligand>
        <name>GTP</name>
        <dbReference type="ChEBI" id="CHEBI:37565"/>
    </ligand>
</feature>
<evidence type="ECO:0000259" key="4">
    <source>
        <dbReference type="PROSITE" id="PS50936"/>
    </source>
</evidence>
<dbReference type="PANTHER" id="PTHR32120:SF11">
    <property type="entry name" value="SMALL RIBOSOMAL SUBUNIT BIOGENESIS GTPASE RSGA 1, MITOCHONDRIAL-RELATED"/>
    <property type="match status" value="1"/>
</dbReference>
<dbReference type="Gene3D" id="1.10.40.50">
    <property type="entry name" value="Probable gtpase engc, domain 3"/>
    <property type="match status" value="1"/>
</dbReference>
<sequence length="284" mass="31828">MKEAVITRIVSNRYSVYFEGEFIIATAMGKLRLGDKPIVGDHVHIEELEGKWVIQRVLPRRNQLIRPLVANVDQALIVMSAKEPDFSFTLVNRLIFLVSLQNINPIIIVSKSDLADEALKQNILDEYEKYGYQVIMSGSNLPTDPLEAIMKGKISVLAGQSGVGKSSILNRISDDLELNTQEISKALGRGRHTTRHNQIYPLCGGWIADTPGFSSLDFSTVDPLELSQAIPDFAPYIGNCKYRDCMHIKEPGCIIKENVESGAISKQRYQDYLDCLTLIKEESR</sequence>
<evidence type="ECO:0000256" key="1">
    <source>
        <dbReference type="ARBA" id="ARBA00022741"/>
    </source>
</evidence>
<keyword evidence="3" id="KW-0862">Zinc</keyword>
<dbReference type="GO" id="GO:0003924">
    <property type="term" value="F:GTPase activity"/>
    <property type="evidence" value="ECO:0007669"/>
    <property type="project" value="UniProtKB-UniRule"/>
</dbReference>
<dbReference type="Pfam" id="PF03193">
    <property type="entry name" value="RsgA_GTPase"/>
    <property type="match status" value="1"/>
</dbReference>
<dbReference type="HAMAP" id="MF_01820">
    <property type="entry name" value="GTPase_RsgA"/>
    <property type="match status" value="1"/>
</dbReference>
<comment type="cofactor">
    <cofactor evidence="3">
        <name>Zn(2+)</name>
        <dbReference type="ChEBI" id="CHEBI:29105"/>
    </cofactor>
    <text evidence="3">Binds 1 zinc ion per subunit.</text>
</comment>
<feature type="binding site" evidence="3">
    <location>
        <position position="240"/>
    </location>
    <ligand>
        <name>Zn(2+)</name>
        <dbReference type="ChEBI" id="CHEBI:29105"/>
    </ligand>
</feature>
<comment type="subunit">
    <text evidence="3">Monomer. Associates with 30S ribosomal subunit, binds 16S rRNA.</text>
</comment>
<feature type="binding site" evidence="3">
    <location>
        <position position="247"/>
    </location>
    <ligand>
        <name>Zn(2+)</name>
        <dbReference type="ChEBI" id="CHEBI:29105"/>
    </ligand>
</feature>
<dbReference type="AlphaFoldDB" id="A0A3Q8S7H2"/>
<dbReference type="GO" id="GO:0019843">
    <property type="term" value="F:rRNA binding"/>
    <property type="evidence" value="ECO:0007669"/>
    <property type="project" value="UniProtKB-KW"/>
</dbReference>
<evidence type="ECO:0000313" key="7">
    <source>
        <dbReference type="Proteomes" id="UP000278804"/>
    </source>
</evidence>
<keyword evidence="3" id="KW-0690">Ribosome biogenesis</keyword>
<keyword evidence="3" id="KW-0699">rRNA-binding</keyword>
<keyword evidence="2 3" id="KW-0342">GTP-binding</keyword>
<dbReference type="RefSeq" id="WP_125164373.1">
    <property type="nucleotide sequence ID" value="NZ_CP034234.1"/>
</dbReference>